<dbReference type="Proteomes" id="UP000275408">
    <property type="component" value="Unassembled WGS sequence"/>
</dbReference>
<evidence type="ECO:0000313" key="1">
    <source>
        <dbReference type="EMBL" id="RMX61121.1"/>
    </source>
</evidence>
<dbReference type="AlphaFoldDB" id="A0A3M6V5F2"/>
<reference evidence="1 2" key="1">
    <citation type="journal article" date="2018" name="Sci. Rep.">
        <title>Comparative analysis of the Pocillopora damicornis genome highlights role of immune system in coral evolution.</title>
        <authorList>
            <person name="Cunning R."/>
            <person name="Bay R.A."/>
            <person name="Gillette P."/>
            <person name="Baker A.C."/>
            <person name="Traylor-Knowles N."/>
        </authorList>
    </citation>
    <scope>NUCLEOTIDE SEQUENCE [LARGE SCALE GENOMIC DNA]</scope>
    <source>
        <strain evidence="1">RSMAS</strain>
        <tissue evidence="1">Whole animal</tissue>
    </source>
</reference>
<organism evidence="1 2">
    <name type="scientific">Pocillopora damicornis</name>
    <name type="common">Cauliflower coral</name>
    <name type="synonym">Millepora damicornis</name>
    <dbReference type="NCBI Taxonomy" id="46731"/>
    <lineage>
        <taxon>Eukaryota</taxon>
        <taxon>Metazoa</taxon>
        <taxon>Cnidaria</taxon>
        <taxon>Anthozoa</taxon>
        <taxon>Hexacorallia</taxon>
        <taxon>Scleractinia</taxon>
        <taxon>Astrocoeniina</taxon>
        <taxon>Pocilloporidae</taxon>
        <taxon>Pocillopora</taxon>
    </lineage>
</organism>
<comment type="caution">
    <text evidence="1">The sequence shown here is derived from an EMBL/GenBank/DDBJ whole genome shotgun (WGS) entry which is preliminary data.</text>
</comment>
<name>A0A3M6V5F2_POCDA</name>
<accession>A0A3M6V5F2</accession>
<evidence type="ECO:0000313" key="2">
    <source>
        <dbReference type="Proteomes" id="UP000275408"/>
    </source>
</evidence>
<protein>
    <submittedName>
        <fullName evidence="1">Uncharacterized protein</fullName>
    </submittedName>
</protein>
<dbReference type="EMBL" id="RCHS01000078">
    <property type="protein sequence ID" value="RMX61121.1"/>
    <property type="molecule type" value="Genomic_DNA"/>
</dbReference>
<sequence length="86" mass="9802">ISRWEQIDFRDGSSRKVWQGPLCTGPRGRKDMITSELQEPTWFKSLAQLNHHVGVACLPEEGSTPNLPMDDVNKKCWMTGRQMSAE</sequence>
<keyword evidence="2" id="KW-1185">Reference proteome</keyword>
<feature type="non-terminal residue" evidence="1">
    <location>
        <position position="1"/>
    </location>
</feature>
<gene>
    <name evidence="1" type="ORF">pdam_00010536</name>
</gene>
<proteinExistence type="predicted"/>